<evidence type="ECO:0000256" key="1">
    <source>
        <dbReference type="SAM" id="Phobius"/>
    </source>
</evidence>
<dbReference type="Proteomes" id="UP000217343">
    <property type="component" value="Chromosome"/>
</dbReference>
<reference evidence="2 3" key="1">
    <citation type="submission" date="2017-06" db="EMBL/GenBank/DDBJ databases">
        <title>Sequencing and comparative analysis of myxobacterial genomes.</title>
        <authorList>
            <person name="Rupp O."/>
            <person name="Goesmann A."/>
            <person name="Sogaard-Andersen L."/>
        </authorList>
    </citation>
    <scope>NUCLEOTIDE SEQUENCE [LARGE SCALE GENOMIC DNA]</scope>
    <source>
        <strain evidence="2 3">DSM 14697</strain>
    </source>
</reference>
<keyword evidence="1" id="KW-0472">Membrane</keyword>
<feature type="transmembrane region" description="Helical" evidence="1">
    <location>
        <begin position="266"/>
        <end position="288"/>
    </location>
</feature>
<keyword evidence="1" id="KW-1133">Transmembrane helix</keyword>
<dbReference type="PIRSF" id="PIRSF038991">
    <property type="entry name" value="Protein_AbrB"/>
    <property type="match status" value="1"/>
</dbReference>
<feature type="transmembrane region" description="Helical" evidence="1">
    <location>
        <begin position="308"/>
        <end position="341"/>
    </location>
</feature>
<feature type="transmembrane region" description="Helical" evidence="1">
    <location>
        <begin position="212"/>
        <end position="230"/>
    </location>
</feature>
<keyword evidence="3" id="KW-1185">Reference proteome</keyword>
<evidence type="ECO:0000313" key="3">
    <source>
        <dbReference type="Proteomes" id="UP000217343"/>
    </source>
</evidence>
<evidence type="ECO:0000313" key="2">
    <source>
        <dbReference type="EMBL" id="ATB46690.1"/>
    </source>
</evidence>
<sequence length="350" mass="35256">MRSRTRRVVAVSLASLLAAGLAELAHLPAGALLGSMLVSIAASLTLSVHAPLPRGGLLVAQSVLGGALCSSFTPEAWSALADNWAVSLAAVVGVVAVAQGVALVCARLGHLDPRTATLGLMPGGASAMVALSDELGADARLVTLFQYVRLCIVILVAVAVGRWAGDTPEVAVARAADLPGSPSPLWAWLTTAAVSAVGGVLGHYLKLPAGAFLGPVLLGIPLTAMGLPVGAWPPGVLALGLWALGVRVGSQFDASAARELKRVAHVALAASVAMVLGCLLLAWGWSAAAGVDLITTYFATSPGGADSVLAIALGTRATLSVVLAVQVGRVLLIFLVAPTLLRRLSPSRDA</sequence>
<dbReference type="NCBIfam" id="TIGR03082">
    <property type="entry name" value="Gneg_AbrB_dup"/>
    <property type="match status" value="2"/>
</dbReference>
<dbReference type="RefSeq" id="WP_095961564.1">
    <property type="nucleotide sequence ID" value="NZ_CP022203.1"/>
</dbReference>
<dbReference type="OrthoDB" id="9809910at2"/>
<dbReference type="PANTHER" id="PTHR38457">
    <property type="entry name" value="REGULATOR ABRB-RELATED"/>
    <property type="match status" value="1"/>
</dbReference>
<dbReference type="GO" id="GO:0010468">
    <property type="term" value="P:regulation of gene expression"/>
    <property type="evidence" value="ECO:0007669"/>
    <property type="project" value="InterPro"/>
</dbReference>
<dbReference type="PANTHER" id="PTHR38457:SF1">
    <property type="entry name" value="REGULATOR ABRB-RELATED"/>
    <property type="match status" value="1"/>
</dbReference>
<dbReference type="InterPro" id="IPR017516">
    <property type="entry name" value="AbrB_dup"/>
</dbReference>
<proteinExistence type="predicted"/>
<gene>
    <name evidence="2" type="ORF">MYMAC_002295</name>
</gene>
<protein>
    <submittedName>
        <fullName evidence="2">AbrB family transcriptional regulator</fullName>
    </submittedName>
</protein>
<feature type="transmembrane region" description="Helical" evidence="1">
    <location>
        <begin position="147"/>
        <end position="165"/>
    </location>
</feature>
<name>A0A250JST0_9BACT</name>
<dbReference type="InterPro" id="IPR007820">
    <property type="entry name" value="AbrB_fam"/>
</dbReference>
<dbReference type="AlphaFoldDB" id="A0A250JST0"/>
<feature type="transmembrane region" description="Helical" evidence="1">
    <location>
        <begin position="84"/>
        <end position="106"/>
    </location>
</feature>
<accession>A0A250JST0</accession>
<dbReference type="EMBL" id="CP022203">
    <property type="protein sequence ID" value="ATB46690.1"/>
    <property type="molecule type" value="Genomic_DNA"/>
</dbReference>
<feature type="transmembrane region" description="Helical" evidence="1">
    <location>
        <begin position="185"/>
        <end position="205"/>
    </location>
</feature>
<organism evidence="2 3">
    <name type="scientific">Corallococcus macrosporus DSM 14697</name>
    <dbReference type="NCBI Taxonomy" id="1189310"/>
    <lineage>
        <taxon>Bacteria</taxon>
        <taxon>Pseudomonadati</taxon>
        <taxon>Myxococcota</taxon>
        <taxon>Myxococcia</taxon>
        <taxon>Myxococcales</taxon>
        <taxon>Cystobacterineae</taxon>
        <taxon>Myxococcaceae</taxon>
        <taxon>Corallococcus</taxon>
    </lineage>
</organism>
<dbReference type="Pfam" id="PF05145">
    <property type="entry name" value="AbrB"/>
    <property type="match status" value="1"/>
</dbReference>
<dbReference type="GO" id="GO:0016020">
    <property type="term" value="C:membrane"/>
    <property type="evidence" value="ECO:0007669"/>
    <property type="project" value="InterPro"/>
</dbReference>
<keyword evidence="1" id="KW-0812">Transmembrane</keyword>
<dbReference type="KEGG" id="mmas:MYMAC_002295"/>